<evidence type="ECO:0000313" key="2">
    <source>
        <dbReference type="Proteomes" id="UP000177602"/>
    </source>
</evidence>
<dbReference type="Proteomes" id="UP000177602">
    <property type="component" value="Unassembled WGS sequence"/>
</dbReference>
<sequence>MKILTVEILTKIIKNHGGIDNYITDLMEELRRDFSRWGEFNKIPRPSMQVPGGVLELMPICDKTYYTFKYVNCHPKNPENSLMTVVATGQLSRIDNGYPLMFCEMTMLTALRTAATAALATDLMARDDSHIHAIIGTGAQSEFLIRAICLVRKITEVRYFDIDPLAMDKFEKNLKGSSFKFVRCQNAQEAVTGADIITTATACKMHADVIKNDWIVPGMHINGIGGDTVGKTELELGILPRSRIVVEYFDQCVTEGEIQRFTKEEAEKQVYAELYELIIGAKTARENKKQITLYDSVGIALEDYSAILFTYKLAQRYKLGEDLNFTPVIANPKNLIAELL</sequence>
<dbReference type="InterPro" id="IPR003462">
    <property type="entry name" value="ODC_Mu_crystall"/>
</dbReference>
<dbReference type="PANTHER" id="PTHR13812:SF19">
    <property type="entry name" value="KETIMINE REDUCTASE MU-CRYSTALLIN"/>
    <property type="match status" value="1"/>
</dbReference>
<protein>
    <submittedName>
        <fullName evidence="1">Ornithine cyclodeaminase</fullName>
    </submittedName>
</protein>
<dbReference type="InterPro" id="IPR023401">
    <property type="entry name" value="ODC_N"/>
</dbReference>
<name>A0A1F6V0V5_9BACT</name>
<accession>A0A1F6V0V5</accession>
<evidence type="ECO:0000313" key="1">
    <source>
        <dbReference type="EMBL" id="OGI63076.1"/>
    </source>
</evidence>
<dbReference type="PIRSF" id="PIRSF001439">
    <property type="entry name" value="CryM"/>
    <property type="match status" value="1"/>
</dbReference>
<dbReference type="AlphaFoldDB" id="A0A1F6V0V5"/>
<dbReference type="InterPro" id="IPR036291">
    <property type="entry name" value="NAD(P)-bd_dom_sf"/>
</dbReference>
<dbReference type="Gene3D" id="3.30.1780.10">
    <property type="entry name" value="ornithine cyclodeaminase, domain 1"/>
    <property type="match status" value="1"/>
</dbReference>
<dbReference type="EMBL" id="MFTN01000013">
    <property type="protein sequence ID" value="OGI63076.1"/>
    <property type="molecule type" value="Genomic_DNA"/>
</dbReference>
<dbReference type="NCBIfam" id="NF005762">
    <property type="entry name" value="PRK07589.1"/>
    <property type="match status" value="1"/>
</dbReference>
<gene>
    <name evidence="1" type="ORF">A2818_02600</name>
</gene>
<comment type="caution">
    <text evidence="1">The sequence shown here is derived from an EMBL/GenBank/DDBJ whole genome shotgun (WGS) entry which is preliminary data.</text>
</comment>
<organism evidence="1 2">
    <name type="scientific">Candidatus Nomurabacteria bacterium RIFCSPHIGHO2_01_FULL_40_12</name>
    <dbReference type="NCBI Taxonomy" id="1801737"/>
    <lineage>
        <taxon>Bacteria</taxon>
        <taxon>Candidatus Nomuraibacteriota</taxon>
    </lineage>
</organism>
<dbReference type="PANTHER" id="PTHR13812">
    <property type="entry name" value="KETIMINE REDUCTASE MU-CRYSTALLIN"/>
    <property type="match status" value="1"/>
</dbReference>
<reference evidence="1 2" key="1">
    <citation type="journal article" date="2016" name="Nat. Commun.">
        <title>Thousands of microbial genomes shed light on interconnected biogeochemical processes in an aquifer system.</title>
        <authorList>
            <person name="Anantharaman K."/>
            <person name="Brown C.T."/>
            <person name="Hug L.A."/>
            <person name="Sharon I."/>
            <person name="Castelle C.J."/>
            <person name="Probst A.J."/>
            <person name="Thomas B.C."/>
            <person name="Singh A."/>
            <person name="Wilkins M.J."/>
            <person name="Karaoz U."/>
            <person name="Brodie E.L."/>
            <person name="Williams K.H."/>
            <person name="Hubbard S.S."/>
            <person name="Banfield J.F."/>
        </authorList>
    </citation>
    <scope>NUCLEOTIDE SEQUENCE [LARGE SCALE GENOMIC DNA]</scope>
</reference>
<dbReference type="SUPFAM" id="SSF51735">
    <property type="entry name" value="NAD(P)-binding Rossmann-fold domains"/>
    <property type="match status" value="1"/>
</dbReference>
<proteinExistence type="predicted"/>
<dbReference type="Pfam" id="PF02423">
    <property type="entry name" value="OCD_Mu_crystall"/>
    <property type="match status" value="1"/>
</dbReference>
<dbReference type="Gene3D" id="3.40.50.720">
    <property type="entry name" value="NAD(P)-binding Rossmann-like Domain"/>
    <property type="match status" value="1"/>
</dbReference>
<dbReference type="STRING" id="1801737.A2818_02600"/>